<dbReference type="OrthoDB" id="432536at2759"/>
<dbReference type="SUPFAM" id="SSF51905">
    <property type="entry name" value="FAD/NAD(P)-binding domain"/>
    <property type="match status" value="1"/>
</dbReference>
<dbReference type="GO" id="GO:0016491">
    <property type="term" value="F:oxidoreductase activity"/>
    <property type="evidence" value="ECO:0007669"/>
    <property type="project" value="InterPro"/>
</dbReference>
<sequence>MSSPQKCAAVVVGAGPAGLAVIGNLLERQLGQIAWVDPYFQAGRVNRKYREVPSNTKVSLFQAYGTAVQPFRTVINNTQIPNAFSTLAKLDQTKTCHLHHAADMVKALTDGVVKMEQVYQYEGVVTAANLSDKSSTWTVRVKRQGSLNEVEIMTSRLILCTGASPTFLPVPVSGLNIQPLDLDVVLKPSELTSHLPREIPQTVAVVGASHSAILALLNLVDLARTSHPKLRVKWFTRHPLRYAEYMDGWILRDNTGLKGSAAEFARQQLEDEALPKSEAGKFITKVDCSDGKELTQYEKHLPSCAHIVQAVGFTRDPLPEMSRNGLAFEPKFDHESGGFHDESGQVVRGLYGAGIAFPERVVDPYGTVEYAVGFWKFMKFINRASQQWTAA</sequence>
<evidence type="ECO:0000313" key="2">
    <source>
        <dbReference type="EMBL" id="OJJ31849.1"/>
    </source>
</evidence>
<accession>A0A1L9RAC1</accession>
<dbReference type="Proteomes" id="UP000184383">
    <property type="component" value="Unassembled WGS sequence"/>
</dbReference>
<keyword evidence="3" id="KW-1185">Reference proteome</keyword>
<dbReference type="InterPro" id="IPR053275">
    <property type="entry name" value="Agnestin_monoxygenase"/>
</dbReference>
<dbReference type="AlphaFoldDB" id="A0A1L9RAC1"/>
<dbReference type="GeneID" id="63754562"/>
<reference evidence="3" key="1">
    <citation type="journal article" date="2017" name="Genome Biol.">
        <title>Comparative genomics reveals high biological diversity and specific adaptations in the industrially and medically important fungal genus Aspergillus.</title>
        <authorList>
            <person name="de Vries R.P."/>
            <person name="Riley R."/>
            <person name="Wiebenga A."/>
            <person name="Aguilar-Osorio G."/>
            <person name="Amillis S."/>
            <person name="Uchima C.A."/>
            <person name="Anderluh G."/>
            <person name="Asadollahi M."/>
            <person name="Askin M."/>
            <person name="Barry K."/>
            <person name="Battaglia E."/>
            <person name="Bayram O."/>
            <person name="Benocci T."/>
            <person name="Braus-Stromeyer S.A."/>
            <person name="Caldana C."/>
            <person name="Canovas D."/>
            <person name="Cerqueira G.C."/>
            <person name="Chen F."/>
            <person name="Chen W."/>
            <person name="Choi C."/>
            <person name="Clum A."/>
            <person name="Dos Santos R.A."/>
            <person name="Damasio A.R."/>
            <person name="Diallinas G."/>
            <person name="Emri T."/>
            <person name="Fekete E."/>
            <person name="Flipphi M."/>
            <person name="Freyberg S."/>
            <person name="Gallo A."/>
            <person name="Gournas C."/>
            <person name="Habgood R."/>
            <person name="Hainaut M."/>
            <person name="Harispe M.L."/>
            <person name="Henrissat B."/>
            <person name="Hilden K.S."/>
            <person name="Hope R."/>
            <person name="Hossain A."/>
            <person name="Karabika E."/>
            <person name="Karaffa L."/>
            <person name="Karanyi Z."/>
            <person name="Krasevec N."/>
            <person name="Kuo A."/>
            <person name="Kusch H."/>
            <person name="LaButti K."/>
            <person name="Lagendijk E.L."/>
            <person name="Lapidus A."/>
            <person name="Levasseur A."/>
            <person name="Lindquist E."/>
            <person name="Lipzen A."/>
            <person name="Logrieco A.F."/>
            <person name="MacCabe A."/>
            <person name="Maekelae M.R."/>
            <person name="Malavazi I."/>
            <person name="Melin P."/>
            <person name="Meyer V."/>
            <person name="Mielnichuk N."/>
            <person name="Miskei M."/>
            <person name="Molnar A.P."/>
            <person name="Mule G."/>
            <person name="Ngan C.Y."/>
            <person name="Orejas M."/>
            <person name="Orosz E."/>
            <person name="Ouedraogo J.P."/>
            <person name="Overkamp K.M."/>
            <person name="Park H.-S."/>
            <person name="Perrone G."/>
            <person name="Piumi F."/>
            <person name="Punt P.J."/>
            <person name="Ram A.F."/>
            <person name="Ramon A."/>
            <person name="Rauscher S."/>
            <person name="Record E."/>
            <person name="Riano-Pachon D.M."/>
            <person name="Robert V."/>
            <person name="Roehrig J."/>
            <person name="Ruller R."/>
            <person name="Salamov A."/>
            <person name="Salih N.S."/>
            <person name="Samson R.A."/>
            <person name="Sandor E."/>
            <person name="Sanguinetti M."/>
            <person name="Schuetze T."/>
            <person name="Sepcic K."/>
            <person name="Shelest E."/>
            <person name="Sherlock G."/>
            <person name="Sophianopoulou V."/>
            <person name="Squina F.M."/>
            <person name="Sun H."/>
            <person name="Susca A."/>
            <person name="Todd R.B."/>
            <person name="Tsang A."/>
            <person name="Unkles S.E."/>
            <person name="van de Wiele N."/>
            <person name="van Rossen-Uffink D."/>
            <person name="Oliveira J.V."/>
            <person name="Vesth T.C."/>
            <person name="Visser J."/>
            <person name="Yu J.-H."/>
            <person name="Zhou M."/>
            <person name="Andersen M.R."/>
            <person name="Archer D.B."/>
            <person name="Baker S.E."/>
            <person name="Benoit I."/>
            <person name="Brakhage A.A."/>
            <person name="Braus G.H."/>
            <person name="Fischer R."/>
            <person name="Frisvad J.C."/>
            <person name="Goldman G.H."/>
            <person name="Houbraken J."/>
            <person name="Oakley B."/>
            <person name="Pocsi I."/>
            <person name="Scazzocchio C."/>
            <person name="Seiboth B."/>
            <person name="vanKuyk P.A."/>
            <person name="Wortman J."/>
            <person name="Dyer P.S."/>
            <person name="Grigoriev I.V."/>
        </authorList>
    </citation>
    <scope>NUCLEOTIDE SEQUENCE [LARGE SCALE GENOMIC DNA]</scope>
    <source>
        <strain evidence="3">DTO 134E9</strain>
    </source>
</reference>
<dbReference type="PRINTS" id="PR00368">
    <property type="entry name" value="FADPNR"/>
</dbReference>
<name>A0A1L9RAC1_ASPWE</name>
<dbReference type="STRING" id="1073089.A0A1L9RAC1"/>
<dbReference type="EMBL" id="KV878215">
    <property type="protein sequence ID" value="OJJ31849.1"/>
    <property type="molecule type" value="Genomic_DNA"/>
</dbReference>
<proteinExistence type="predicted"/>
<evidence type="ECO:0000259" key="1">
    <source>
        <dbReference type="Pfam" id="PF07992"/>
    </source>
</evidence>
<dbReference type="RefSeq" id="XP_040685526.1">
    <property type="nucleotide sequence ID" value="XM_040838714.1"/>
</dbReference>
<dbReference type="VEuPathDB" id="FungiDB:ASPWEDRAFT_639061"/>
<organism evidence="2 3">
    <name type="scientific">Aspergillus wentii DTO 134E9</name>
    <dbReference type="NCBI Taxonomy" id="1073089"/>
    <lineage>
        <taxon>Eukaryota</taxon>
        <taxon>Fungi</taxon>
        <taxon>Dikarya</taxon>
        <taxon>Ascomycota</taxon>
        <taxon>Pezizomycotina</taxon>
        <taxon>Eurotiomycetes</taxon>
        <taxon>Eurotiomycetidae</taxon>
        <taxon>Eurotiales</taxon>
        <taxon>Aspergillaceae</taxon>
        <taxon>Aspergillus</taxon>
        <taxon>Aspergillus subgen. Cremei</taxon>
    </lineage>
</organism>
<protein>
    <recommendedName>
        <fullName evidence="1">FAD/NAD(P)-binding domain-containing protein</fullName>
    </recommendedName>
</protein>
<feature type="domain" description="FAD/NAD(P)-binding" evidence="1">
    <location>
        <begin position="10"/>
        <end position="213"/>
    </location>
</feature>
<dbReference type="PANTHER" id="PTHR38688">
    <property type="entry name" value="PYR_REDOX_2 DOMAIN-CONTAINING PROTEIN"/>
    <property type="match status" value="1"/>
</dbReference>
<dbReference type="PANTHER" id="PTHR38688:SF1">
    <property type="entry name" value="FAD_NAD(P)-BINDING DOMAIN-CONTAINING PROTEIN"/>
    <property type="match status" value="1"/>
</dbReference>
<evidence type="ECO:0000313" key="3">
    <source>
        <dbReference type="Proteomes" id="UP000184383"/>
    </source>
</evidence>
<dbReference type="Pfam" id="PF07992">
    <property type="entry name" value="Pyr_redox_2"/>
    <property type="match status" value="1"/>
</dbReference>
<dbReference type="InterPro" id="IPR023753">
    <property type="entry name" value="FAD/NAD-binding_dom"/>
</dbReference>
<gene>
    <name evidence="2" type="ORF">ASPWEDRAFT_639061</name>
</gene>
<dbReference type="InterPro" id="IPR036188">
    <property type="entry name" value="FAD/NAD-bd_sf"/>
</dbReference>
<dbReference type="Gene3D" id="3.50.50.60">
    <property type="entry name" value="FAD/NAD(P)-binding domain"/>
    <property type="match status" value="1"/>
</dbReference>